<keyword evidence="1" id="KW-0675">Receptor</keyword>
<accession>A0A379W0K2</accession>
<reference evidence="1 2" key="1">
    <citation type="submission" date="2018-06" db="EMBL/GenBank/DDBJ databases">
        <authorList>
            <consortium name="Pathogen Informatics"/>
            <person name="Doyle S."/>
        </authorList>
    </citation>
    <scope>NUCLEOTIDE SEQUENCE [LARGE SCALE GENOMIC DNA]</scope>
    <source>
        <strain evidence="1 2">NCTC8258</strain>
    </source>
</reference>
<dbReference type="AlphaFoldDB" id="A0A379W0K2"/>
<name>A0A379W0K2_SALET</name>
<evidence type="ECO:0000313" key="1">
    <source>
        <dbReference type="EMBL" id="SUH12493.1"/>
    </source>
</evidence>
<dbReference type="Proteomes" id="UP000255509">
    <property type="component" value="Unassembled WGS sequence"/>
</dbReference>
<evidence type="ECO:0000313" key="2">
    <source>
        <dbReference type="Proteomes" id="UP000255509"/>
    </source>
</evidence>
<protein>
    <submittedName>
        <fullName evidence="1">Solute binding receptor protein</fullName>
    </submittedName>
</protein>
<sequence length="103" mass="11562">MGRRAKFDDSAHDRLILSDASGLSRFKTRHILMALSDQMAWQGELAITQSIKVLQGQPVPENISPPVLILTHNNADSARVRRSLSPPGFRPVYLYQYTSEAKK</sequence>
<dbReference type="EMBL" id="UGXS01000004">
    <property type="protein sequence ID" value="SUH12493.1"/>
    <property type="molecule type" value="Genomic_DNA"/>
</dbReference>
<proteinExistence type="predicted"/>
<gene>
    <name evidence="1" type="primary">torT_4</name>
    <name evidence="1" type="ORF">NCTC8258_00098</name>
</gene>
<organism evidence="1 2">
    <name type="scientific">Salmonella enterica I</name>
    <dbReference type="NCBI Taxonomy" id="59201"/>
    <lineage>
        <taxon>Bacteria</taxon>
        <taxon>Pseudomonadati</taxon>
        <taxon>Pseudomonadota</taxon>
        <taxon>Gammaproteobacteria</taxon>
        <taxon>Enterobacterales</taxon>
        <taxon>Enterobacteriaceae</taxon>
        <taxon>Salmonella</taxon>
    </lineage>
</organism>